<dbReference type="OrthoDB" id="9797709at2"/>
<dbReference type="Pfam" id="PF00144">
    <property type="entry name" value="Beta-lactamase"/>
    <property type="match status" value="1"/>
</dbReference>
<evidence type="ECO:0000256" key="1">
    <source>
        <dbReference type="SAM" id="SignalP"/>
    </source>
</evidence>
<sequence length="490" mass="54698">MTIKPSHLILCTLFFIQFSICSSTLFAQSKSQGQKQLRDSIEMTEQNLATWATDQEHQRYSLKERMEKYKVNGLSIVVIKNYKIAWAKGYGWADVAQKKPVSTKTLFQAGSISKSLNGVAMLKLVQDGKLDLYKDINNYLSSWKFPYDSLSKGKKITTANLLSHTAGLSGHGFGGYMKGEAIPTIYEILDGKKPANSEAVRSMYEPGKTAEYSGGGITISQLMLTDITGKKYEDYMLQQVLQPLGMTESFFSEPTPSKKNLLASGYYPDGKKANEGGYNFYPEMAAASLWTNPTDLAKYIIETQLSLKGKSAKVLSQKMTMLRLTPYIDNESAMGVFIKQKGNEKYFTHSGGTKGFISEYIGSFENGNGVVVMTNSANPGLTKEIFNSVALVYNWKGFYKPEINKTISLPIDLMQKYVGNYQWQGKPVAISIENGQLWLNAAVKSRLYFTSNSAFYLAEREAHFKFSTAPNGLVDGFIDTDDNRKIEKIK</sequence>
<dbReference type="RefSeq" id="WP_131555320.1">
    <property type="nucleotide sequence ID" value="NZ_SJSK01000007.1"/>
</dbReference>
<gene>
    <name evidence="3" type="ORF">EZ428_21265</name>
</gene>
<name>A0A4R0MKU4_9SPHI</name>
<dbReference type="PANTHER" id="PTHR46825">
    <property type="entry name" value="D-ALANYL-D-ALANINE-CARBOXYPEPTIDASE/ENDOPEPTIDASE AMPH"/>
    <property type="match status" value="1"/>
</dbReference>
<evidence type="ECO:0000313" key="4">
    <source>
        <dbReference type="Proteomes" id="UP000292884"/>
    </source>
</evidence>
<evidence type="ECO:0000259" key="2">
    <source>
        <dbReference type="Pfam" id="PF00144"/>
    </source>
</evidence>
<dbReference type="GO" id="GO:0016787">
    <property type="term" value="F:hydrolase activity"/>
    <property type="evidence" value="ECO:0007669"/>
    <property type="project" value="UniProtKB-KW"/>
</dbReference>
<dbReference type="SUPFAM" id="SSF56601">
    <property type="entry name" value="beta-lactamase/transpeptidase-like"/>
    <property type="match status" value="1"/>
</dbReference>
<keyword evidence="4" id="KW-1185">Reference proteome</keyword>
<accession>A0A4R0MKU4</accession>
<organism evidence="3 4">
    <name type="scientific">Pedobacter frigiditerrae</name>
    <dbReference type="NCBI Taxonomy" id="2530452"/>
    <lineage>
        <taxon>Bacteria</taxon>
        <taxon>Pseudomonadati</taxon>
        <taxon>Bacteroidota</taxon>
        <taxon>Sphingobacteriia</taxon>
        <taxon>Sphingobacteriales</taxon>
        <taxon>Sphingobacteriaceae</taxon>
        <taxon>Pedobacter</taxon>
    </lineage>
</organism>
<dbReference type="InterPro" id="IPR050491">
    <property type="entry name" value="AmpC-like"/>
</dbReference>
<dbReference type="Gene3D" id="3.40.710.10">
    <property type="entry name" value="DD-peptidase/beta-lactamase superfamily"/>
    <property type="match status" value="1"/>
</dbReference>
<dbReference type="EMBL" id="SJSK01000007">
    <property type="protein sequence ID" value="TCC87238.1"/>
    <property type="molecule type" value="Genomic_DNA"/>
</dbReference>
<feature type="domain" description="Beta-lactamase-related" evidence="2">
    <location>
        <begin position="63"/>
        <end position="379"/>
    </location>
</feature>
<feature type="chain" id="PRO_5020623704" evidence="1">
    <location>
        <begin position="28"/>
        <end position="490"/>
    </location>
</feature>
<keyword evidence="1" id="KW-0732">Signal</keyword>
<proteinExistence type="predicted"/>
<feature type="signal peptide" evidence="1">
    <location>
        <begin position="1"/>
        <end position="27"/>
    </location>
</feature>
<dbReference type="Proteomes" id="UP000292884">
    <property type="component" value="Unassembled WGS sequence"/>
</dbReference>
<comment type="caution">
    <text evidence="3">The sequence shown here is derived from an EMBL/GenBank/DDBJ whole genome shotgun (WGS) entry which is preliminary data.</text>
</comment>
<keyword evidence="3" id="KW-0378">Hydrolase</keyword>
<reference evidence="3 4" key="1">
    <citation type="submission" date="2019-02" db="EMBL/GenBank/DDBJ databases">
        <title>Pedobacter sp. RP-1-13 sp. nov., isolated from Arctic soil.</title>
        <authorList>
            <person name="Dahal R.H."/>
        </authorList>
    </citation>
    <scope>NUCLEOTIDE SEQUENCE [LARGE SCALE GENOMIC DNA]</scope>
    <source>
        <strain evidence="3 4">RP-1-13</strain>
    </source>
</reference>
<evidence type="ECO:0000313" key="3">
    <source>
        <dbReference type="EMBL" id="TCC87238.1"/>
    </source>
</evidence>
<dbReference type="AlphaFoldDB" id="A0A4R0MKU4"/>
<dbReference type="InterPro" id="IPR001466">
    <property type="entry name" value="Beta-lactam-related"/>
</dbReference>
<protein>
    <submittedName>
        <fullName evidence="3">Serine hydrolase</fullName>
    </submittedName>
</protein>
<dbReference type="InterPro" id="IPR012338">
    <property type="entry name" value="Beta-lactam/transpept-like"/>
</dbReference>
<dbReference type="PANTHER" id="PTHR46825:SF12">
    <property type="entry name" value="PENICILLIN-BINDING PROTEIN 4"/>
    <property type="match status" value="1"/>
</dbReference>